<evidence type="ECO:0000313" key="3">
    <source>
        <dbReference type="Proteomes" id="UP000712600"/>
    </source>
</evidence>
<protein>
    <submittedName>
        <fullName evidence="2">Uncharacterized protein</fullName>
    </submittedName>
</protein>
<feature type="region of interest" description="Disordered" evidence="1">
    <location>
        <begin position="90"/>
        <end position="115"/>
    </location>
</feature>
<dbReference type="PANTHER" id="PTHR31099:SF24">
    <property type="entry name" value="AMINOTRANSFERASE-LIKE PLANT MOBILE DOMAIN-CONTAINING PROTEIN"/>
    <property type="match status" value="1"/>
</dbReference>
<dbReference type="AlphaFoldDB" id="A0A8S9R2X1"/>
<dbReference type="PANTHER" id="PTHR31099">
    <property type="entry name" value="OS06G0165300 PROTEIN"/>
    <property type="match status" value="1"/>
</dbReference>
<accession>A0A8S9R2X1</accession>
<name>A0A8S9R2X1_BRACR</name>
<gene>
    <name evidence="2" type="ORF">F2Q69_00012934</name>
</gene>
<evidence type="ECO:0000313" key="2">
    <source>
        <dbReference type="EMBL" id="KAF3559203.1"/>
    </source>
</evidence>
<dbReference type="Proteomes" id="UP000712600">
    <property type="component" value="Unassembled WGS sequence"/>
</dbReference>
<dbReference type="EMBL" id="QGKX02000996">
    <property type="protein sequence ID" value="KAF3559203.1"/>
    <property type="molecule type" value="Genomic_DNA"/>
</dbReference>
<organism evidence="2 3">
    <name type="scientific">Brassica cretica</name>
    <name type="common">Mustard</name>
    <dbReference type="NCBI Taxonomy" id="69181"/>
    <lineage>
        <taxon>Eukaryota</taxon>
        <taxon>Viridiplantae</taxon>
        <taxon>Streptophyta</taxon>
        <taxon>Embryophyta</taxon>
        <taxon>Tracheophyta</taxon>
        <taxon>Spermatophyta</taxon>
        <taxon>Magnoliopsida</taxon>
        <taxon>eudicotyledons</taxon>
        <taxon>Gunneridae</taxon>
        <taxon>Pentapetalae</taxon>
        <taxon>rosids</taxon>
        <taxon>malvids</taxon>
        <taxon>Brassicales</taxon>
        <taxon>Brassicaceae</taxon>
        <taxon>Brassiceae</taxon>
        <taxon>Brassica</taxon>
    </lineage>
</organism>
<comment type="caution">
    <text evidence="2">The sequence shown here is derived from an EMBL/GenBank/DDBJ whole genome shotgun (WGS) entry which is preliminary data.</text>
</comment>
<evidence type="ECO:0000256" key="1">
    <source>
        <dbReference type="SAM" id="MobiDB-lite"/>
    </source>
</evidence>
<sequence length="469" mass="52244">MEGSLYRKFSFSLRKGVVRGTGPRVLPSGNPGHLLAGSCLGSAVLPGASLRQDIAPVILLSRVPLRTEPHSEPGGGPVPRRTELLSTMRRGRSGGWSETLSEVPDASKDTQVDSSFGDESRTACVSVLTRGWPSKATSIFTDPFSSPIPSWGYVPEADSEVVPMVPGAVLVSLMMVPVPRSKREILLICRGNGGASEVAIYEAYREAGFRGVIPSLIGEVSSFFGFHLSHLEDFNSYPRFYHLRSRDGTPLVEKSSRGIRGNYPFGDSWNNRYVFVKIKEPVGYPTSWRTVVVAKLIMGVPRQFRWVTFLVSKEALRHSRVWGNIVRLSLSAIYDEHQKAKTRKRRPFYSPLPRLARAASLVNGLSSTSSTGAEAVFNQDPLVDAHQRLIGEVLFLRSQVQNMMARRVLLIQQVKASARWELMKEWLEKRVERWDPEEEYRRHLFLSGGIDQQSGSFSRVATPRFVVGS</sequence>
<reference evidence="2" key="1">
    <citation type="submission" date="2019-12" db="EMBL/GenBank/DDBJ databases">
        <title>Genome sequencing and annotation of Brassica cretica.</title>
        <authorList>
            <person name="Studholme D.J."/>
            <person name="Sarris P."/>
        </authorList>
    </citation>
    <scope>NUCLEOTIDE SEQUENCE</scope>
    <source>
        <strain evidence="2">PFS-109/04</strain>
        <tissue evidence="2">Leaf</tissue>
    </source>
</reference>
<proteinExistence type="predicted"/>